<dbReference type="AlphaFoldDB" id="A0A814RKS9"/>
<feature type="transmembrane region" description="Helical" evidence="2">
    <location>
        <begin position="188"/>
        <end position="213"/>
    </location>
</feature>
<comment type="caution">
    <text evidence="3">The sequence shown here is derived from an EMBL/GenBank/DDBJ whole genome shotgun (WGS) entry which is preliminary data.</text>
</comment>
<keyword evidence="2" id="KW-0472">Membrane</keyword>
<feature type="compositionally biased region" description="Basic and acidic residues" evidence="1">
    <location>
        <begin position="15"/>
        <end position="27"/>
    </location>
</feature>
<feature type="transmembrane region" description="Helical" evidence="2">
    <location>
        <begin position="140"/>
        <end position="159"/>
    </location>
</feature>
<evidence type="ECO:0000313" key="3">
    <source>
        <dbReference type="EMBL" id="CAF1133848.1"/>
    </source>
</evidence>
<proteinExistence type="predicted"/>
<evidence type="ECO:0000313" key="5">
    <source>
        <dbReference type="Proteomes" id="UP000663860"/>
    </source>
</evidence>
<organism evidence="3 5">
    <name type="scientific">Adineta steineri</name>
    <dbReference type="NCBI Taxonomy" id="433720"/>
    <lineage>
        <taxon>Eukaryota</taxon>
        <taxon>Metazoa</taxon>
        <taxon>Spiralia</taxon>
        <taxon>Gnathifera</taxon>
        <taxon>Rotifera</taxon>
        <taxon>Eurotatoria</taxon>
        <taxon>Bdelloidea</taxon>
        <taxon>Adinetida</taxon>
        <taxon>Adinetidae</taxon>
        <taxon>Adineta</taxon>
    </lineage>
</organism>
<evidence type="ECO:0000313" key="4">
    <source>
        <dbReference type="EMBL" id="CAF3574845.1"/>
    </source>
</evidence>
<dbReference type="EMBL" id="CAJOBB010000127">
    <property type="protein sequence ID" value="CAF3574845.1"/>
    <property type="molecule type" value="Genomic_DNA"/>
</dbReference>
<name>A0A814RKS9_9BILA</name>
<sequence length="219" mass="24784">MLSAEERRQRILAGSEKRLAKLRDANRSEMPSDIPPMLPVSVPAPPDLLKKSEEVTSSSPIISQTNNNQQSSSSSWSSIFSTITSATSMMNIVSSSLKPKTPPENTKEMILLDKQHILVFILGIFVGLLYSFYISSQSNFFFLIYFTCSTCILTSRYYTMQMKHRTNILITTAMLSGFKPELMKYASLVYTLICDAWVIFAFYFVSFCLTHVICSLFKN</sequence>
<accession>A0A814RKS9</accession>
<dbReference type="Proteomes" id="UP000663860">
    <property type="component" value="Unassembled WGS sequence"/>
</dbReference>
<feature type="compositionally biased region" description="Pro residues" evidence="1">
    <location>
        <begin position="33"/>
        <end position="46"/>
    </location>
</feature>
<dbReference type="Proteomes" id="UP000663868">
    <property type="component" value="Unassembled WGS sequence"/>
</dbReference>
<gene>
    <name evidence="3" type="ORF">IZO911_LOCUS24841</name>
    <name evidence="4" type="ORF">KXQ929_LOCUS3819</name>
</gene>
<dbReference type="EMBL" id="CAJNOE010000303">
    <property type="protein sequence ID" value="CAF1133848.1"/>
    <property type="molecule type" value="Genomic_DNA"/>
</dbReference>
<feature type="region of interest" description="Disordered" evidence="1">
    <location>
        <begin position="15"/>
        <end position="75"/>
    </location>
</feature>
<feature type="transmembrane region" description="Helical" evidence="2">
    <location>
        <begin position="117"/>
        <end position="134"/>
    </location>
</feature>
<reference evidence="3" key="1">
    <citation type="submission" date="2021-02" db="EMBL/GenBank/DDBJ databases">
        <authorList>
            <person name="Nowell W R."/>
        </authorList>
    </citation>
    <scope>NUCLEOTIDE SEQUENCE</scope>
</reference>
<keyword evidence="2" id="KW-1133">Transmembrane helix</keyword>
<evidence type="ECO:0000256" key="1">
    <source>
        <dbReference type="SAM" id="MobiDB-lite"/>
    </source>
</evidence>
<protein>
    <submittedName>
        <fullName evidence="3">Uncharacterized protein</fullName>
    </submittedName>
</protein>
<feature type="compositionally biased region" description="Low complexity" evidence="1">
    <location>
        <begin position="56"/>
        <end position="75"/>
    </location>
</feature>
<evidence type="ECO:0000256" key="2">
    <source>
        <dbReference type="SAM" id="Phobius"/>
    </source>
</evidence>
<keyword evidence="2" id="KW-0812">Transmembrane</keyword>